<dbReference type="OrthoDB" id="433738at2759"/>
<evidence type="ECO:0008006" key="3">
    <source>
        <dbReference type="Google" id="ProtNLM"/>
    </source>
</evidence>
<proteinExistence type="predicted"/>
<dbReference type="PANTHER" id="PTHR46035">
    <property type="entry name" value="TETRATRICOPEPTIDE REPEAT PROTEIN 4"/>
    <property type="match status" value="1"/>
</dbReference>
<reference evidence="1" key="1">
    <citation type="journal article" date="2020" name="Stud. Mycol.">
        <title>101 Dothideomycetes genomes: a test case for predicting lifestyles and emergence of pathogens.</title>
        <authorList>
            <person name="Haridas S."/>
            <person name="Albert R."/>
            <person name="Binder M."/>
            <person name="Bloem J."/>
            <person name="Labutti K."/>
            <person name="Salamov A."/>
            <person name="Andreopoulos B."/>
            <person name="Baker S."/>
            <person name="Barry K."/>
            <person name="Bills G."/>
            <person name="Bluhm B."/>
            <person name="Cannon C."/>
            <person name="Castanera R."/>
            <person name="Culley D."/>
            <person name="Daum C."/>
            <person name="Ezra D."/>
            <person name="Gonzalez J."/>
            <person name="Henrissat B."/>
            <person name="Kuo A."/>
            <person name="Liang C."/>
            <person name="Lipzen A."/>
            <person name="Lutzoni F."/>
            <person name="Magnuson J."/>
            <person name="Mondo S."/>
            <person name="Nolan M."/>
            <person name="Ohm R."/>
            <person name="Pangilinan J."/>
            <person name="Park H.-J."/>
            <person name="Ramirez L."/>
            <person name="Alfaro M."/>
            <person name="Sun H."/>
            <person name="Tritt A."/>
            <person name="Yoshinaga Y."/>
            <person name="Zwiers L.-H."/>
            <person name="Turgeon B."/>
            <person name="Goodwin S."/>
            <person name="Spatafora J."/>
            <person name="Crous P."/>
            <person name="Grigoriev I."/>
        </authorList>
    </citation>
    <scope>NUCLEOTIDE SEQUENCE</scope>
    <source>
        <strain evidence="1">CBS 125425</strain>
    </source>
</reference>
<dbReference type="GO" id="GO:0005829">
    <property type="term" value="C:cytosol"/>
    <property type="evidence" value="ECO:0007669"/>
    <property type="project" value="TreeGrafter"/>
</dbReference>
<gene>
    <name evidence="1" type="ORF">EJ04DRAFT_515309</name>
</gene>
<dbReference type="InterPro" id="IPR011990">
    <property type="entry name" value="TPR-like_helical_dom_sf"/>
</dbReference>
<dbReference type="SUPFAM" id="SSF48452">
    <property type="entry name" value="TPR-like"/>
    <property type="match status" value="1"/>
</dbReference>
<keyword evidence="2" id="KW-1185">Reference proteome</keyword>
<organism evidence="1 2">
    <name type="scientific">Polyplosphaeria fusca</name>
    <dbReference type="NCBI Taxonomy" id="682080"/>
    <lineage>
        <taxon>Eukaryota</taxon>
        <taxon>Fungi</taxon>
        <taxon>Dikarya</taxon>
        <taxon>Ascomycota</taxon>
        <taxon>Pezizomycotina</taxon>
        <taxon>Dothideomycetes</taxon>
        <taxon>Pleosporomycetidae</taxon>
        <taxon>Pleosporales</taxon>
        <taxon>Tetraplosphaeriaceae</taxon>
        <taxon>Polyplosphaeria</taxon>
    </lineage>
</organism>
<dbReference type="GO" id="GO:0006457">
    <property type="term" value="P:protein folding"/>
    <property type="evidence" value="ECO:0007669"/>
    <property type="project" value="TreeGrafter"/>
</dbReference>
<dbReference type="GO" id="GO:0005634">
    <property type="term" value="C:nucleus"/>
    <property type="evidence" value="ECO:0007669"/>
    <property type="project" value="TreeGrafter"/>
</dbReference>
<protein>
    <recommendedName>
        <fullName evidence="3">Translocation protein sec72</fullName>
    </recommendedName>
</protein>
<evidence type="ECO:0000313" key="2">
    <source>
        <dbReference type="Proteomes" id="UP000799444"/>
    </source>
</evidence>
<sequence>MAVPAQSPDTFTLLPLQMDSATKAVSATGTTNKALDAELQALNTLHRAILSADVPAGTPPPPIPVNPKRGAQITKLREAANTDFRKGNHTQAVRLYSLAIDMALGRPFWEPAGLVREEVSVLLAARAQAHMGMQEWAEAAVDAEASVEMRKVGNPKAWWRRGKCLVEMQRLEEAEAWVEHALEFEGTEADLLKLKAEIEGLKASKK</sequence>
<comment type="caution">
    <text evidence="1">The sequence shown here is derived from an EMBL/GenBank/DDBJ whole genome shotgun (WGS) entry which is preliminary data.</text>
</comment>
<accession>A0A9P4QS29</accession>
<dbReference type="GO" id="GO:0030544">
    <property type="term" value="F:Hsp70 protein binding"/>
    <property type="evidence" value="ECO:0007669"/>
    <property type="project" value="TreeGrafter"/>
</dbReference>
<dbReference type="PANTHER" id="PTHR46035:SF3">
    <property type="entry name" value="TRANSLOCATION PROTEIN SEC72"/>
    <property type="match status" value="1"/>
</dbReference>
<dbReference type="GO" id="GO:0051879">
    <property type="term" value="F:Hsp90 protein binding"/>
    <property type="evidence" value="ECO:0007669"/>
    <property type="project" value="TreeGrafter"/>
</dbReference>
<evidence type="ECO:0000313" key="1">
    <source>
        <dbReference type="EMBL" id="KAF2730388.1"/>
    </source>
</evidence>
<name>A0A9P4QS29_9PLEO</name>
<dbReference type="Gene3D" id="1.25.40.10">
    <property type="entry name" value="Tetratricopeptide repeat domain"/>
    <property type="match status" value="1"/>
</dbReference>
<dbReference type="EMBL" id="ML996219">
    <property type="protein sequence ID" value="KAF2730388.1"/>
    <property type="molecule type" value="Genomic_DNA"/>
</dbReference>
<dbReference type="Proteomes" id="UP000799444">
    <property type="component" value="Unassembled WGS sequence"/>
</dbReference>
<dbReference type="AlphaFoldDB" id="A0A9P4QS29"/>